<sequence length="74" mass="8116">MQQLKSIFLGVLTALGILVAVFLKGKSSSVRKAKEKQLDSLKESIEIKSHVQKGVSSSSDSNVDSELLSKWVRK</sequence>
<evidence type="ECO:0000256" key="2">
    <source>
        <dbReference type="SAM" id="Phobius"/>
    </source>
</evidence>
<name>A0AB39C6K2_9CAUD</name>
<evidence type="ECO:0000256" key="1">
    <source>
        <dbReference type="SAM" id="MobiDB-lite"/>
    </source>
</evidence>
<gene>
    <name evidence="3" type="ORF">ShPel53_51</name>
</gene>
<accession>A0AB39C6K2</accession>
<feature type="compositionally biased region" description="Low complexity" evidence="1">
    <location>
        <begin position="55"/>
        <end position="74"/>
    </location>
</feature>
<keyword evidence="2" id="KW-0472">Membrane</keyword>
<keyword evidence="3" id="KW-0378">Hydrolase</keyword>
<proteinExistence type="predicted"/>
<feature type="region of interest" description="Disordered" evidence="1">
    <location>
        <begin position="53"/>
        <end position="74"/>
    </location>
</feature>
<evidence type="ECO:0000313" key="3">
    <source>
        <dbReference type="EMBL" id="XDJ02264.1"/>
    </source>
</evidence>
<dbReference type="EC" id="3.4.-.-" evidence="3"/>
<feature type="transmembrane region" description="Helical" evidence="2">
    <location>
        <begin position="6"/>
        <end position="23"/>
    </location>
</feature>
<organism evidence="3">
    <name type="scientific">Staphylococcus phage Pel53</name>
    <dbReference type="NCBI Taxonomy" id="3234048"/>
    <lineage>
        <taxon>Viruses</taxon>
        <taxon>Duplodnaviria</taxon>
        <taxon>Heunggongvirae</taxon>
        <taxon>Uroviricota</taxon>
        <taxon>Caudoviricetes</taxon>
        <taxon>Chaseviridae</taxon>
        <taxon>Cleopatravirinae</taxon>
    </lineage>
</organism>
<keyword evidence="2" id="KW-1133">Transmembrane helix</keyword>
<protein>
    <submittedName>
        <fullName evidence="3">L-alanyl-D-glutamate peptidase</fullName>
        <ecNumber evidence="3">3.4.-.-</ecNumber>
    </submittedName>
</protein>
<dbReference type="EMBL" id="PP952070">
    <property type="protein sequence ID" value="XDJ02264.1"/>
    <property type="molecule type" value="Genomic_DNA"/>
</dbReference>
<reference evidence="3" key="1">
    <citation type="submission" date="2024-06" db="EMBL/GenBank/DDBJ databases">
        <title>New lytic and new temperate phages specific for Staphylococcus hyicus.</title>
        <authorList>
            <person name="Petrzik K."/>
            <person name="Sovova L."/>
        </authorList>
    </citation>
    <scope>NUCLEOTIDE SEQUENCE</scope>
</reference>
<dbReference type="GO" id="GO:0016787">
    <property type="term" value="F:hydrolase activity"/>
    <property type="evidence" value="ECO:0007669"/>
    <property type="project" value="UniProtKB-KW"/>
</dbReference>
<keyword evidence="2" id="KW-0812">Transmembrane</keyword>